<evidence type="ECO:0000313" key="3">
    <source>
        <dbReference type="Proteomes" id="UP001500831"/>
    </source>
</evidence>
<dbReference type="Proteomes" id="UP001500831">
    <property type="component" value="Unassembled WGS sequence"/>
</dbReference>
<sequence length="79" mass="7991">MVGAAAAGTGRRGHLSIMRVGSPRRKPAGVRPGAGPAVRPAAPRDTRPSGHPPLRTLAPQDTRDGAAVHVSQAAGETAR</sequence>
<reference evidence="2 3" key="1">
    <citation type="journal article" date="2019" name="Int. J. Syst. Evol. Microbiol.">
        <title>The Global Catalogue of Microorganisms (GCM) 10K type strain sequencing project: providing services to taxonomists for standard genome sequencing and annotation.</title>
        <authorList>
            <consortium name="The Broad Institute Genomics Platform"/>
            <consortium name="The Broad Institute Genome Sequencing Center for Infectious Disease"/>
            <person name="Wu L."/>
            <person name="Ma J."/>
        </authorList>
    </citation>
    <scope>NUCLEOTIDE SEQUENCE [LARGE SCALE GENOMIC DNA]</scope>
    <source>
        <strain evidence="2 3">JCM 6242</strain>
    </source>
</reference>
<evidence type="ECO:0000313" key="2">
    <source>
        <dbReference type="EMBL" id="GAA2888064.1"/>
    </source>
</evidence>
<organism evidence="2 3">
    <name type="scientific">Streptosporangium fragile</name>
    <dbReference type="NCBI Taxonomy" id="46186"/>
    <lineage>
        <taxon>Bacteria</taxon>
        <taxon>Bacillati</taxon>
        <taxon>Actinomycetota</taxon>
        <taxon>Actinomycetes</taxon>
        <taxon>Streptosporangiales</taxon>
        <taxon>Streptosporangiaceae</taxon>
        <taxon>Streptosporangium</taxon>
    </lineage>
</organism>
<feature type="region of interest" description="Disordered" evidence="1">
    <location>
        <begin position="1"/>
        <end position="79"/>
    </location>
</feature>
<accession>A0ABN3W590</accession>
<comment type="caution">
    <text evidence="2">The sequence shown here is derived from an EMBL/GenBank/DDBJ whole genome shotgun (WGS) entry which is preliminary data.</text>
</comment>
<protein>
    <submittedName>
        <fullName evidence="2">Uncharacterized protein</fullName>
    </submittedName>
</protein>
<evidence type="ECO:0000256" key="1">
    <source>
        <dbReference type="SAM" id="MobiDB-lite"/>
    </source>
</evidence>
<proteinExistence type="predicted"/>
<dbReference type="EMBL" id="BAAAVI010000042">
    <property type="protein sequence ID" value="GAA2888064.1"/>
    <property type="molecule type" value="Genomic_DNA"/>
</dbReference>
<name>A0ABN3W590_9ACTN</name>
<keyword evidence="3" id="KW-1185">Reference proteome</keyword>
<gene>
    <name evidence="2" type="ORF">GCM10010517_51980</name>
</gene>
<feature type="compositionally biased region" description="Low complexity" evidence="1">
    <location>
        <begin position="29"/>
        <end position="41"/>
    </location>
</feature>